<gene>
    <name evidence="2" type="ORF">PHSY_002933</name>
</gene>
<name>R9P210_PSEHS</name>
<keyword evidence="1" id="KW-0472">Membrane</keyword>
<sequence length="185" mass="19458">MGPVELSDWVVAISAETGRALRIRLLIVVAIITYPFLSLRICCVYVIVSFEMHLIGEPSKGAHIDSELGVRIRVAEIDGDALTSTVDDGDAFLLESLRLACCCVTAVSAVGDGSGRRDDSMPWDGGVLEEFEGGADETRMGGVADEACDVAVGGYASGRDEAGDVVDLSCGVCGSRIGKRGDENR</sequence>
<dbReference type="RefSeq" id="XP_012188945.1">
    <property type="nucleotide sequence ID" value="XM_012333555.1"/>
</dbReference>
<dbReference type="Proteomes" id="UP000014071">
    <property type="component" value="Unassembled WGS sequence"/>
</dbReference>
<keyword evidence="3" id="KW-1185">Reference proteome</keyword>
<accession>R9P210</accession>
<organism evidence="2 3">
    <name type="scientific">Pseudozyma hubeiensis (strain SY62)</name>
    <name type="common">Yeast</name>
    <dbReference type="NCBI Taxonomy" id="1305764"/>
    <lineage>
        <taxon>Eukaryota</taxon>
        <taxon>Fungi</taxon>
        <taxon>Dikarya</taxon>
        <taxon>Basidiomycota</taxon>
        <taxon>Ustilaginomycotina</taxon>
        <taxon>Ustilaginomycetes</taxon>
        <taxon>Ustilaginales</taxon>
        <taxon>Ustilaginaceae</taxon>
        <taxon>Pseudozyma</taxon>
    </lineage>
</organism>
<evidence type="ECO:0000313" key="2">
    <source>
        <dbReference type="EMBL" id="GAC95358.1"/>
    </source>
</evidence>
<keyword evidence="1" id="KW-0812">Transmembrane</keyword>
<evidence type="ECO:0000313" key="3">
    <source>
        <dbReference type="Proteomes" id="UP000014071"/>
    </source>
</evidence>
<proteinExistence type="predicted"/>
<dbReference type="HOGENOM" id="CLU_1461953_0_0_1"/>
<protein>
    <submittedName>
        <fullName evidence="2">C2H2 transcription factor</fullName>
    </submittedName>
</protein>
<dbReference type="GeneID" id="24108224"/>
<feature type="transmembrane region" description="Helical" evidence="1">
    <location>
        <begin position="25"/>
        <end position="48"/>
    </location>
</feature>
<dbReference type="EMBL" id="DF238793">
    <property type="protein sequence ID" value="GAC95358.1"/>
    <property type="molecule type" value="Genomic_DNA"/>
</dbReference>
<dbReference type="AlphaFoldDB" id="R9P210"/>
<keyword evidence="1" id="KW-1133">Transmembrane helix</keyword>
<reference evidence="3" key="1">
    <citation type="journal article" date="2013" name="Genome Announc.">
        <title>Draft genome sequence of the basidiomycetous yeast-like fungus Pseudozyma hubeiensis SY62, which produces an abundant amount of the biosurfactant mannosylerythritol lipids.</title>
        <authorList>
            <person name="Konishi M."/>
            <person name="Hatada Y."/>
            <person name="Horiuchi J."/>
        </authorList>
    </citation>
    <scope>NUCLEOTIDE SEQUENCE [LARGE SCALE GENOMIC DNA]</scope>
    <source>
        <strain evidence="3">SY62</strain>
    </source>
</reference>
<evidence type="ECO:0000256" key="1">
    <source>
        <dbReference type="SAM" id="Phobius"/>
    </source>
</evidence>